<dbReference type="EMBL" id="ANIY01000047">
    <property type="protein sequence ID" value="ETP55200.1"/>
    <property type="molecule type" value="Genomic_DNA"/>
</dbReference>
<evidence type="ECO:0000313" key="4">
    <source>
        <dbReference type="Proteomes" id="UP000018948"/>
    </source>
</evidence>
<feature type="compositionally biased region" description="Polar residues" evidence="1">
    <location>
        <begin position="279"/>
        <end position="302"/>
    </location>
</feature>
<feature type="compositionally biased region" description="Low complexity" evidence="1">
    <location>
        <begin position="455"/>
        <end position="470"/>
    </location>
</feature>
<dbReference type="OrthoDB" id="166643at2759"/>
<feature type="domain" description="PDZ" evidence="2">
    <location>
        <begin position="205"/>
        <end position="283"/>
    </location>
</feature>
<feature type="compositionally biased region" description="Low complexity" evidence="1">
    <location>
        <begin position="101"/>
        <end position="111"/>
    </location>
</feature>
<evidence type="ECO:0000256" key="1">
    <source>
        <dbReference type="SAM" id="MobiDB-lite"/>
    </source>
</evidence>
<proteinExistence type="predicted"/>
<dbReference type="AlphaFoldDB" id="W3A7M9"/>
<organism evidence="3 4">
    <name type="scientific">Phytophthora nicotianae P10297</name>
    <dbReference type="NCBI Taxonomy" id="1317064"/>
    <lineage>
        <taxon>Eukaryota</taxon>
        <taxon>Sar</taxon>
        <taxon>Stramenopiles</taxon>
        <taxon>Oomycota</taxon>
        <taxon>Peronosporomycetes</taxon>
        <taxon>Peronosporales</taxon>
        <taxon>Peronosporaceae</taxon>
        <taxon>Phytophthora</taxon>
    </lineage>
</organism>
<feature type="compositionally biased region" description="Low complexity" evidence="1">
    <location>
        <begin position="303"/>
        <end position="316"/>
    </location>
</feature>
<reference evidence="3 4" key="1">
    <citation type="submission" date="2013-11" db="EMBL/GenBank/DDBJ databases">
        <title>The Genome Sequence of Phytophthora parasitica P10297.</title>
        <authorList>
            <consortium name="The Broad Institute Genomics Platform"/>
            <person name="Russ C."/>
            <person name="Tyler B."/>
            <person name="Panabieres F."/>
            <person name="Shan W."/>
            <person name="Tripathy S."/>
            <person name="Grunwald N."/>
            <person name="Machado M."/>
            <person name="Johnson C.S."/>
            <person name="Walker B."/>
            <person name="Young S.K."/>
            <person name="Zeng Q."/>
            <person name="Gargeya S."/>
            <person name="Fitzgerald M."/>
            <person name="Haas B."/>
            <person name="Abouelleil A."/>
            <person name="Allen A.W."/>
            <person name="Alvarado L."/>
            <person name="Arachchi H.M."/>
            <person name="Berlin A.M."/>
            <person name="Chapman S.B."/>
            <person name="Gainer-Dewar J."/>
            <person name="Goldberg J."/>
            <person name="Griggs A."/>
            <person name="Gujja S."/>
            <person name="Hansen M."/>
            <person name="Howarth C."/>
            <person name="Imamovic A."/>
            <person name="Ireland A."/>
            <person name="Larimer J."/>
            <person name="McCowan C."/>
            <person name="Murphy C."/>
            <person name="Pearson M."/>
            <person name="Poon T.W."/>
            <person name="Priest M."/>
            <person name="Roberts A."/>
            <person name="Saif S."/>
            <person name="Shea T."/>
            <person name="Sisk P."/>
            <person name="Sykes S."/>
            <person name="Wortman J."/>
            <person name="Nusbaum C."/>
            <person name="Birren B."/>
        </authorList>
    </citation>
    <scope>NUCLEOTIDE SEQUENCE [LARGE SCALE GENOMIC DNA]</scope>
    <source>
        <strain evidence="3 4">P10297</strain>
    </source>
</reference>
<evidence type="ECO:0000313" key="3">
    <source>
        <dbReference type="EMBL" id="ETP55200.1"/>
    </source>
</evidence>
<evidence type="ECO:0000259" key="2">
    <source>
        <dbReference type="PROSITE" id="PS50106"/>
    </source>
</evidence>
<dbReference type="InterPro" id="IPR036034">
    <property type="entry name" value="PDZ_sf"/>
</dbReference>
<feature type="region of interest" description="Disordered" evidence="1">
    <location>
        <begin position="455"/>
        <end position="511"/>
    </location>
</feature>
<gene>
    <name evidence="3" type="ORF">F442_00217</name>
</gene>
<dbReference type="InterPro" id="IPR001478">
    <property type="entry name" value="PDZ"/>
</dbReference>
<protein>
    <recommendedName>
        <fullName evidence="2">PDZ domain-containing protein</fullName>
    </recommendedName>
</protein>
<sequence>SLQMKTVGFIERPIPPRWHTKCKCTRPGRSSLCNFLRIMENVTVTDAADDGTPAMELARNLPTLVAQLKALREDMERKSKLYDALLHAADGCEPKVDRRAASSSSLDQSQSGMRGSIFTPFANSQLDPRASQMTLEDLSALDAALDDTHYSNTLVSRQSSIMMRQQQNGYRYSQRGRPQPRPSYSMSQMSMGRVGPDKYTVMWVSGECGISLRNFSRKDNKVGAQIAVLQHADGVTTGISNCRLGDQLVSINDERVDHLKFREIVEKLKTTRRPISLGFRTNQNVQTSPKAASSPTGSFSSTNGASRSSNFFSRGSSRSKKPSPSTADRHSVSGGSYSNTNAFFDDDESSDIVHETIDHPGYGDLTNAPLSISRSISADAVTRSSTGDGLAMVDRSTTTSLQSSTSTLSEDVEMWCREQEEMHSDIIVLLTETVMRCEKLQQENLDQLQNLMQLSASSPRPSDRSSVASSYVGTERTSKPDHQDVLDVDAVAPAALASPTATSPKATSPRA</sequence>
<dbReference type="SUPFAM" id="SSF50156">
    <property type="entry name" value="PDZ domain-like"/>
    <property type="match status" value="1"/>
</dbReference>
<feature type="compositionally biased region" description="Basic and acidic residues" evidence="1">
    <location>
        <begin position="476"/>
        <end position="485"/>
    </location>
</feature>
<feature type="compositionally biased region" description="Low complexity" evidence="1">
    <location>
        <begin position="396"/>
        <end position="405"/>
    </location>
</feature>
<dbReference type="PROSITE" id="PS50106">
    <property type="entry name" value="PDZ"/>
    <property type="match status" value="1"/>
</dbReference>
<feature type="non-terminal residue" evidence="3">
    <location>
        <position position="1"/>
    </location>
</feature>
<feature type="compositionally biased region" description="Low complexity" evidence="1">
    <location>
        <begin position="488"/>
        <end position="511"/>
    </location>
</feature>
<feature type="region of interest" description="Disordered" evidence="1">
    <location>
        <begin position="279"/>
        <end position="340"/>
    </location>
</feature>
<feature type="region of interest" description="Disordered" evidence="1">
    <location>
        <begin position="96"/>
        <end position="120"/>
    </location>
</feature>
<comment type="caution">
    <text evidence="3">The sequence shown here is derived from an EMBL/GenBank/DDBJ whole genome shotgun (WGS) entry which is preliminary data.</text>
</comment>
<dbReference type="Proteomes" id="UP000018948">
    <property type="component" value="Unassembled WGS sequence"/>
</dbReference>
<accession>W3A7M9</accession>
<name>W3A7M9_PHYNI</name>
<feature type="region of interest" description="Disordered" evidence="1">
    <location>
        <begin position="380"/>
        <end position="405"/>
    </location>
</feature>